<dbReference type="InterPro" id="IPR023213">
    <property type="entry name" value="CAT-like_dom_sf"/>
</dbReference>
<keyword evidence="2" id="KW-0596">Phosphopantetheine</keyword>
<dbReference type="Gene3D" id="3.40.50.1820">
    <property type="entry name" value="alpha/beta hydrolase"/>
    <property type="match status" value="1"/>
</dbReference>
<dbReference type="Gene3D" id="3.30.300.30">
    <property type="match status" value="1"/>
</dbReference>
<dbReference type="InterPro" id="IPR025110">
    <property type="entry name" value="AMP-bd_C"/>
</dbReference>
<dbReference type="FunFam" id="3.40.50.980:FF:000002">
    <property type="entry name" value="Enterobactin synthetase component F"/>
    <property type="match status" value="1"/>
</dbReference>
<dbReference type="InterPro" id="IPR020845">
    <property type="entry name" value="AMP-binding_CS"/>
</dbReference>
<dbReference type="PROSITE" id="PS00455">
    <property type="entry name" value="AMP_BINDING"/>
    <property type="match status" value="1"/>
</dbReference>
<name>A0A250B2U4_9GAMM</name>
<evidence type="ECO:0000256" key="1">
    <source>
        <dbReference type="ARBA" id="ARBA00001957"/>
    </source>
</evidence>
<dbReference type="Pfam" id="PF00501">
    <property type="entry name" value="AMP-binding"/>
    <property type="match status" value="1"/>
</dbReference>
<evidence type="ECO:0000259" key="4">
    <source>
        <dbReference type="PROSITE" id="PS50075"/>
    </source>
</evidence>
<evidence type="ECO:0000256" key="3">
    <source>
        <dbReference type="ARBA" id="ARBA00022553"/>
    </source>
</evidence>
<dbReference type="FunFam" id="3.40.50.12780:FF:000012">
    <property type="entry name" value="Non-ribosomal peptide synthetase"/>
    <property type="match status" value="1"/>
</dbReference>
<keyword evidence="6" id="KW-1185">Reference proteome</keyword>
<dbReference type="Gene3D" id="3.30.559.10">
    <property type="entry name" value="Chloramphenicol acetyltransferase-like domain"/>
    <property type="match status" value="1"/>
</dbReference>
<dbReference type="PANTHER" id="PTHR45527:SF1">
    <property type="entry name" value="FATTY ACID SYNTHASE"/>
    <property type="match status" value="1"/>
</dbReference>
<dbReference type="Proteomes" id="UP000217182">
    <property type="component" value="Chromosome"/>
</dbReference>
<dbReference type="InterPro" id="IPR009081">
    <property type="entry name" value="PP-bd_ACP"/>
</dbReference>
<keyword evidence="3" id="KW-0597">Phosphoprotein</keyword>
<dbReference type="GO" id="GO:0031177">
    <property type="term" value="F:phosphopantetheine binding"/>
    <property type="evidence" value="ECO:0007669"/>
    <property type="project" value="InterPro"/>
</dbReference>
<dbReference type="SUPFAM" id="SSF53474">
    <property type="entry name" value="alpha/beta-Hydrolases"/>
    <property type="match status" value="1"/>
</dbReference>
<dbReference type="GO" id="GO:0044550">
    <property type="term" value="P:secondary metabolite biosynthetic process"/>
    <property type="evidence" value="ECO:0007669"/>
    <property type="project" value="TreeGrafter"/>
</dbReference>
<comment type="cofactor">
    <cofactor evidence="1">
        <name>pantetheine 4'-phosphate</name>
        <dbReference type="ChEBI" id="CHEBI:47942"/>
    </cofactor>
</comment>
<dbReference type="SUPFAM" id="SSF52777">
    <property type="entry name" value="CoA-dependent acyltransferases"/>
    <property type="match status" value="2"/>
</dbReference>
<evidence type="ECO:0000256" key="2">
    <source>
        <dbReference type="ARBA" id="ARBA00022450"/>
    </source>
</evidence>
<dbReference type="InterPro" id="IPR029058">
    <property type="entry name" value="AB_hydrolase_fold"/>
</dbReference>
<evidence type="ECO:0000313" key="6">
    <source>
        <dbReference type="Proteomes" id="UP000217182"/>
    </source>
</evidence>
<dbReference type="InterPro" id="IPR045851">
    <property type="entry name" value="AMP-bd_C_sf"/>
</dbReference>
<dbReference type="InterPro" id="IPR001031">
    <property type="entry name" value="Thioesterase"/>
</dbReference>
<dbReference type="InterPro" id="IPR020802">
    <property type="entry name" value="TesA-like"/>
</dbReference>
<dbReference type="InterPro" id="IPR042099">
    <property type="entry name" value="ANL_N_sf"/>
</dbReference>
<gene>
    <name evidence="5" type="ORF">AWC35_14270</name>
</gene>
<dbReference type="InterPro" id="IPR000873">
    <property type="entry name" value="AMP-dep_synth/lig_dom"/>
</dbReference>
<dbReference type="NCBIfam" id="TIGR01733">
    <property type="entry name" value="AA-adenyl-dom"/>
    <property type="match status" value="1"/>
</dbReference>
<evidence type="ECO:0000313" key="5">
    <source>
        <dbReference type="EMBL" id="ATA20411.1"/>
    </source>
</evidence>
<dbReference type="Pfam" id="PF13193">
    <property type="entry name" value="AMP-binding_C"/>
    <property type="match status" value="1"/>
</dbReference>
<dbReference type="SUPFAM" id="SSF56801">
    <property type="entry name" value="Acetyl-CoA synthetase-like"/>
    <property type="match status" value="1"/>
</dbReference>
<organism evidence="5 6">
    <name type="scientific">Gibbsiella quercinecans</name>
    <dbReference type="NCBI Taxonomy" id="929813"/>
    <lineage>
        <taxon>Bacteria</taxon>
        <taxon>Pseudomonadati</taxon>
        <taxon>Pseudomonadota</taxon>
        <taxon>Gammaproteobacteria</taxon>
        <taxon>Enterobacterales</taxon>
        <taxon>Yersiniaceae</taxon>
        <taxon>Gibbsiella</taxon>
    </lineage>
</organism>
<accession>A0A250B2U4</accession>
<dbReference type="EMBL" id="CP014136">
    <property type="protein sequence ID" value="ATA20411.1"/>
    <property type="molecule type" value="Genomic_DNA"/>
</dbReference>
<dbReference type="KEGG" id="gqu:AWC35_14270"/>
<sequence>MEYSSGIFPLTDAQLGVWYASLANNSSRLYVTGQCLQLSGDIVIPILLQAIKQAISEIEVLNYSYIDNDGIPSFDPDSRCTDLDVALHDLRMNNNPEIVAQQLIEQIVSQESGLDSLHEHINVLYLVHDHKLIWFSRIHHVAFDAYAYYMFHRRAGENYNSLLLGEVQEKSQFTDLYTLCEEDLRYRKSTQFLNDNRYWKQLCADLPTPTFLGGLAQDLTTETIQFEEVVEDDLSQTIELFYQRNRIALSDIFLSIFTSYFSLCLSGERRLVFGLPCMNRQDSFSAHAAITRSNILPLILYFPDGASFKDVCSIVAKSRKELLKHQRYRGEWIARDIGRVGDTLPLYGIELNILPSFPAPDFSCLNTKTTHTTTGPVRDINVHLELGENFRPRVLRLIANASRHSQKELQLHVRRLLHWTRQLIKAPELSLRELPFAMPVETDEIAKWNNTEHVLKTNNILELFYLQAQENPHQIAVMDESRSLTYSELEKHSWQYAQALDYYLNGANGKVIGLALERSVELEILLLAILRAGAIILPLSLEIPQLRLKKMLKQAGAALTISNLADQIKLPSGYPLLAVESLALIAEQSESAPRKLPSATSGHAPAYILFTSGSSGEPKGVMVGHLALANRLQWMLAEYKLNQTDRVLQKTPVTFDVSIWEFFLPLIGGATLVMARPGGHRDPFYLLGCIKKYNITTLHFVPSMLGLFLDALEFRPTSLPLRRVFVSGEALTSELVGRYNLLQTVPLHNLYGPTEAAIDVTYYAVQPENTEKSVPIGRPIWNTKIHILSEDGKTLPIGMAGELYIEGICLADGYVSRPDLTAERFVTCFDGSRCYRTGDLARWRFDGEVDYLGRLDQQVKIHGQRIELEEIDAVIGKHPKVLQACTNIYAGRIVAYIVATRGAESYEQEIQELCRDYLPVYMQPQQIVFLNRFPLSPNGKLDRKAFPAPPAYKSEDGGVPSSLLEQRICEYFADALELPSIAPDANFFNLGGNSLSAVSVATRINAGLGWNISIATIFAHPTPKALAGKDKYDDLNMLDTVLLLRPAPHPSQKKLPTLFCVHPAGGIAWCYSGLARFLKTPCEIVGLQAKGLTSGSNITNSMDEMAQEYVEHIRARQPKGPYWLIGWSVGGMIAHKIATYLEKQGQKVQLLAMMDSYPSDLWRRFAFEDLNMQEEESMALAALLFIAGIALPFNQELPSLIVPKGETLKRQQTIELLRKNGNALASLDDQILDRLINVVINSRRLVGGSSHDIYHGDMLFFTAASPRAESWLDIEAWRPYVRGKINNIDINCDHPGMARTEALREIARYLDEVFVRFGIYSSPNLQSLTEERTTK</sequence>
<dbReference type="Pfam" id="PF00975">
    <property type="entry name" value="Thioesterase"/>
    <property type="match status" value="1"/>
</dbReference>
<protein>
    <recommendedName>
        <fullName evidence="4">Carrier domain-containing protein</fullName>
    </recommendedName>
</protein>
<dbReference type="Pfam" id="PF00668">
    <property type="entry name" value="Condensation"/>
    <property type="match status" value="1"/>
</dbReference>
<dbReference type="GO" id="GO:0003824">
    <property type="term" value="F:catalytic activity"/>
    <property type="evidence" value="ECO:0007669"/>
    <property type="project" value="InterPro"/>
</dbReference>
<dbReference type="PROSITE" id="PS50075">
    <property type="entry name" value="CARRIER"/>
    <property type="match status" value="1"/>
</dbReference>
<dbReference type="Gene3D" id="3.30.559.30">
    <property type="entry name" value="Nonribosomal peptide synthetase, condensation domain"/>
    <property type="match status" value="1"/>
</dbReference>
<dbReference type="InterPro" id="IPR001242">
    <property type="entry name" value="Condensation_dom"/>
</dbReference>
<feature type="domain" description="Carrier" evidence="4">
    <location>
        <begin position="959"/>
        <end position="1034"/>
    </location>
</feature>
<dbReference type="SMART" id="SM00823">
    <property type="entry name" value="PKS_PP"/>
    <property type="match status" value="1"/>
</dbReference>
<dbReference type="SMART" id="SM00824">
    <property type="entry name" value="PKS_TE"/>
    <property type="match status" value="1"/>
</dbReference>
<dbReference type="InterPro" id="IPR036736">
    <property type="entry name" value="ACP-like_sf"/>
</dbReference>
<dbReference type="InterPro" id="IPR010071">
    <property type="entry name" value="AA_adenyl_dom"/>
</dbReference>
<reference evidence="5 6" key="1">
    <citation type="submission" date="2016-01" db="EMBL/GenBank/DDBJ databases">
        <authorList>
            <person name="Oliw E.H."/>
        </authorList>
    </citation>
    <scope>NUCLEOTIDE SEQUENCE [LARGE SCALE GENOMIC DNA]</scope>
    <source>
        <strain evidence="5 6">FRB97</strain>
    </source>
</reference>
<dbReference type="GO" id="GO:0043041">
    <property type="term" value="P:amino acid activation for nonribosomal peptide biosynthetic process"/>
    <property type="evidence" value="ECO:0007669"/>
    <property type="project" value="TreeGrafter"/>
</dbReference>
<dbReference type="Gene3D" id="3.40.50.12780">
    <property type="entry name" value="N-terminal domain of ligase-like"/>
    <property type="match status" value="1"/>
</dbReference>
<dbReference type="GO" id="GO:0005737">
    <property type="term" value="C:cytoplasm"/>
    <property type="evidence" value="ECO:0007669"/>
    <property type="project" value="TreeGrafter"/>
</dbReference>
<proteinExistence type="predicted"/>
<dbReference type="PANTHER" id="PTHR45527">
    <property type="entry name" value="NONRIBOSOMAL PEPTIDE SYNTHETASE"/>
    <property type="match status" value="1"/>
</dbReference>
<dbReference type="Pfam" id="PF00550">
    <property type="entry name" value="PP-binding"/>
    <property type="match status" value="1"/>
</dbReference>
<dbReference type="SUPFAM" id="SSF47336">
    <property type="entry name" value="ACP-like"/>
    <property type="match status" value="1"/>
</dbReference>
<dbReference type="InterPro" id="IPR020806">
    <property type="entry name" value="PKS_PP-bd"/>
</dbReference>